<feature type="coiled-coil region" evidence="1">
    <location>
        <begin position="35"/>
        <end position="119"/>
    </location>
</feature>
<dbReference type="Proteomes" id="UP000525923">
    <property type="component" value="Unassembled WGS sequence"/>
</dbReference>
<evidence type="ECO:0000256" key="1">
    <source>
        <dbReference type="SAM" id="Coils"/>
    </source>
</evidence>
<dbReference type="SUPFAM" id="SSF140423">
    <property type="entry name" value="MW0975(SA0943)-like"/>
    <property type="match status" value="1"/>
</dbReference>
<sequence>MNKVITATVISSALFLGACSGPAAEEQLDSVLKSTFDAEKDYRDTQKDMQKLEEDEQQLFESIMSLTQEEQEEVGAQAEEAIASAKERLELLASEKESMAAAQENFKEIDAVIEETDEENVKSGLTDLKAKMQERFEAHVAFADAYENLNMQQQELYTMLQDENSTLQSLQEKALAVNGQNQLVQDAVTAFNEKTEQFNELKNSVISEIEKSEE</sequence>
<keyword evidence="4" id="KW-1185">Reference proteome</keyword>
<reference evidence="3 4" key="1">
    <citation type="submission" date="2020-08" db="EMBL/GenBank/DDBJ databases">
        <title>Genomic Encyclopedia of Type Strains, Phase IV (KMG-IV): sequencing the most valuable type-strain genomes for metagenomic binning, comparative biology and taxonomic classification.</title>
        <authorList>
            <person name="Goeker M."/>
        </authorList>
    </citation>
    <scope>NUCLEOTIDE SEQUENCE [LARGE SCALE GENOMIC DNA]</scope>
    <source>
        <strain evidence="3 4">DSM 15895</strain>
    </source>
</reference>
<organism evidence="3 4">
    <name type="scientific">Planococcus koreensis</name>
    <dbReference type="NCBI Taxonomy" id="112331"/>
    <lineage>
        <taxon>Bacteria</taxon>
        <taxon>Bacillati</taxon>
        <taxon>Bacillota</taxon>
        <taxon>Bacilli</taxon>
        <taxon>Bacillales</taxon>
        <taxon>Caryophanaceae</taxon>
        <taxon>Planococcus</taxon>
    </lineage>
</organism>
<dbReference type="Pfam" id="PF10368">
    <property type="entry name" value="YkyA"/>
    <property type="match status" value="1"/>
</dbReference>
<evidence type="ECO:0000313" key="4">
    <source>
        <dbReference type="Proteomes" id="UP000525923"/>
    </source>
</evidence>
<accession>A0A7W8CP45</accession>
<feature type="chain" id="PRO_5030955094" evidence="2">
    <location>
        <begin position="24"/>
        <end position="214"/>
    </location>
</feature>
<dbReference type="Gene3D" id="1.20.120.570">
    <property type="entry name" value="YkyA-like"/>
    <property type="match status" value="1"/>
</dbReference>
<dbReference type="EMBL" id="JACHHE010000001">
    <property type="protein sequence ID" value="MBB5179040.1"/>
    <property type="molecule type" value="Genomic_DNA"/>
</dbReference>
<protein>
    <submittedName>
        <fullName evidence="3">Chromosome segregation ATPase</fullName>
    </submittedName>
</protein>
<dbReference type="PROSITE" id="PS51257">
    <property type="entry name" value="PROKAR_LIPOPROTEIN"/>
    <property type="match status" value="1"/>
</dbReference>
<proteinExistence type="predicted"/>
<name>A0A7W8CP45_9BACL</name>
<gene>
    <name evidence="3" type="ORF">HNQ44_000462</name>
</gene>
<feature type="signal peptide" evidence="2">
    <location>
        <begin position="1"/>
        <end position="23"/>
    </location>
</feature>
<dbReference type="AlphaFoldDB" id="A0A7W8CP45"/>
<evidence type="ECO:0000256" key="2">
    <source>
        <dbReference type="SAM" id="SignalP"/>
    </source>
</evidence>
<dbReference type="InterPro" id="IPR036785">
    <property type="entry name" value="YkyA-like_sf"/>
</dbReference>
<dbReference type="OrthoDB" id="2963760at2"/>
<evidence type="ECO:0000313" key="3">
    <source>
        <dbReference type="EMBL" id="MBB5179040.1"/>
    </source>
</evidence>
<dbReference type="InterPro" id="IPR019454">
    <property type="entry name" value="Lipoprot_YkyA-like"/>
</dbReference>
<comment type="caution">
    <text evidence="3">The sequence shown here is derived from an EMBL/GenBank/DDBJ whole genome shotgun (WGS) entry which is preliminary data.</text>
</comment>
<keyword evidence="2" id="KW-0732">Signal</keyword>
<keyword evidence="1" id="KW-0175">Coiled coil</keyword>